<protein>
    <submittedName>
        <fullName evidence="1">Uncharacterized protein</fullName>
    </submittedName>
</protein>
<dbReference type="Proteomes" id="UP000178975">
    <property type="component" value="Unassembled WGS sequence"/>
</dbReference>
<sequence length="184" mass="20630">MYLVTAKDMKGTTEQTPETFLRAGGGVFHIGHTDTRITLAEICTGGVVDPKGLLRHVGKGLSVSTTDSMKIVSYDLAKNGCLLDIFRSLGRDRPRFRFQSEIVEFLVCFGLCPNPADEKKLMAYKILGEGWTNTFEFEDVPIVVDVVLDGFSHPGRFKAIVSELLDPRELKYENPHRFFFPLRG</sequence>
<gene>
    <name evidence="1" type="ORF">A2456_00720</name>
</gene>
<accession>A0A1F6YSW5</accession>
<proteinExistence type="predicted"/>
<organism evidence="1 2">
    <name type="scientific">Candidatus Nomurabacteria bacterium RIFOXYC2_FULL_36_19</name>
    <dbReference type="NCBI Taxonomy" id="1801806"/>
    <lineage>
        <taxon>Bacteria</taxon>
        <taxon>Candidatus Nomuraibacteriota</taxon>
    </lineage>
</organism>
<dbReference type="AlphaFoldDB" id="A0A1F6YSW5"/>
<evidence type="ECO:0000313" key="1">
    <source>
        <dbReference type="EMBL" id="OGJ09479.1"/>
    </source>
</evidence>
<evidence type="ECO:0000313" key="2">
    <source>
        <dbReference type="Proteomes" id="UP000178975"/>
    </source>
</evidence>
<comment type="caution">
    <text evidence="1">The sequence shown here is derived from an EMBL/GenBank/DDBJ whole genome shotgun (WGS) entry which is preliminary data.</text>
</comment>
<reference evidence="1 2" key="1">
    <citation type="journal article" date="2016" name="Nat. Commun.">
        <title>Thousands of microbial genomes shed light on interconnected biogeochemical processes in an aquifer system.</title>
        <authorList>
            <person name="Anantharaman K."/>
            <person name="Brown C.T."/>
            <person name="Hug L.A."/>
            <person name="Sharon I."/>
            <person name="Castelle C.J."/>
            <person name="Probst A.J."/>
            <person name="Thomas B.C."/>
            <person name="Singh A."/>
            <person name="Wilkins M.J."/>
            <person name="Karaoz U."/>
            <person name="Brodie E.L."/>
            <person name="Williams K.H."/>
            <person name="Hubbard S.S."/>
            <person name="Banfield J.F."/>
        </authorList>
    </citation>
    <scope>NUCLEOTIDE SEQUENCE [LARGE SCALE GENOMIC DNA]</scope>
</reference>
<name>A0A1F6YSW5_9BACT</name>
<dbReference type="EMBL" id="MFWE01000024">
    <property type="protein sequence ID" value="OGJ09479.1"/>
    <property type="molecule type" value="Genomic_DNA"/>
</dbReference>